<evidence type="ECO:0000256" key="2">
    <source>
        <dbReference type="ARBA" id="ARBA00007336"/>
    </source>
</evidence>
<feature type="compositionally biased region" description="Basic and acidic residues" evidence="6">
    <location>
        <begin position="288"/>
        <end position="308"/>
    </location>
</feature>
<comment type="similarity">
    <text evidence="2">Belongs to the EBP2 family.</text>
</comment>
<dbReference type="GO" id="GO:0034399">
    <property type="term" value="C:nuclear periphery"/>
    <property type="evidence" value="ECO:0007669"/>
    <property type="project" value="TreeGrafter"/>
</dbReference>
<keyword evidence="3" id="KW-0690">Ribosome biogenesis</keyword>
<dbReference type="GO" id="GO:0042273">
    <property type="term" value="P:ribosomal large subunit biogenesis"/>
    <property type="evidence" value="ECO:0007669"/>
    <property type="project" value="TreeGrafter"/>
</dbReference>
<organism evidence="7 8">
    <name type="scientific">Metschnikowia aff. pulcherrima</name>
    <dbReference type="NCBI Taxonomy" id="2163413"/>
    <lineage>
        <taxon>Eukaryota</taxon>
        <taxon>Fungi</taxon>
        <taxon>Dikarya</taxon>
        <taxon>Ascomycota</taxon>
        <taxon>Saccharomycotina</taxon>
        <taxon>Pichiomycetes</taxon>
        <taxon>Metschnikowiaceae</taxon>
        <taxon>Metschnikowia</taxon>
    </lineage>
</organism>
<keyword evidence="5" id="KW-0539">Nucleus</keyword>
<dbReference type="STRING" id="2163413.A0A4P6XTP3"/>
<feature type="compositionally biased region" description="Acidic residues" evidence="6">
    <location>
        <begin position="36"/>
        <end position="48"/>
    </location>
</feature>
<evidence type="ECO:0000256" key="5">
    <source>
        <dbReference type="ARBA" id="ARBA00023242"/>
    </source>
</evidence>
<dbReference type="InterPro" id="IPR008610">
    <property type="entry name" value="Ebp2"/>
</dbReference>
<dbReference type="GO" id="GO:0006364">
    <property type="term" value="P:rRNA processing"/>
    <property type="evidence" value="ECO:0007669"/>
    <property type="project" value="TreeGrafter"/>
</dbReference>
<gene>
    <name evidence="7" type="primary">MPUL0D06040</name>
    <name evidence="7" type="ORF">METSCH_D06040</name>
</gene>
<feature type="compositionally biased region" description="Basic residues" evidence="6">
    <location>
        <begin position="379"/>
        <end position="396"/>
    </location>
</feature>
<feature type="compositionally biased region" description="Acidic residues" evidence="6">
    <location>
        <begin position="102"/>
        <end position="155"/>
    </location>
</feature>
<dbReference type="GO" id="GO:0030687">
    <property type="term" value="C:preribosome, large subunit precursor"/>
    <property type="evidence" value="ECO:0007669"/>
    <property type="project" value="TreeGrafter"/>
</dbReference>
<evidence type="ECO:0000256" key="3">
    <source>
        <dbReference type="ARBA" id="ARBA00022517"/>
    </source>
</evidence>
<sequence>MSKGKLKVALKNQKTAEDFGKKAGKKQQKPVKPVLEDPEESSLLESEEVPSLIDTSAPLSKKEKRKLKKMIAKAKEAQPAEESEESDAEEELDLEKLAASESESDINDDDDDDDDDESEEDDESNEGSEEEKDDDEEEAEEEDIPLSDAELDSDADVVPHSKLTVNNIAALKDSLARIALPWENHSFVEHQAVLAAEKAEAGIKDLYDDTERELAFYRQGLDAVKQGRSTLLKLNVPFSRPLDYFAEMVKSDEHMDKLKGKLLKEAADKKASEDAKKQRQLKKFGKKVQHETLQERAKQKRDTLDRIKSLKKKRGANELSNDSEFQIALEEATAEDRPQKRAKPNGKRLAKDAKYGLGGQKRGMRRNDAESSADIFNQRGKKGKPARPGKSKRSRN</sequence>
<dbReference type="AlphaFoldDB" id="A0A4P6XTP3"/>
<comment type="subcellular location">
    <subcellularLocation>
        <location evidence="1">Nucleus</location>
        <location evidence="1">Nucleolus</location>
    </subcellularLocation>
</comment>
<protein>
    <submittedName>
        <fullName evidence="7">rRNA-processing protein EBP2</fullName>
    </submittedName>
</protein>
<dbReference type="Pfam" id="PF05890">
    <property type="entry name" value="Ebp2"/>
    <property type="match status" value="1"/>
</dbReference>
<evidence type="ECO:0000313" key="8">
    <source>
        <dbReference type="Proteomes" id="UP000292447"/>
    </source>
</evidence>
<feature type="compositionally biased region" description="Basic residues" evidence="6">
    <location>
        <begin position="278"/>
        <end position="287"/>
    </location>
</feature>
<feature type="region of interest" description="Disordered" evidence="6">
    <location>
        <begin position="1"/>
        <end position="158"/>
    </location>
</feature>
<proteinExistence type="inferred from homology"/>
<evidence type="ECO:0000256" key="4">
    <source>
        <dbReference type="ARBA" id="ARBA00023054"/>
    </source>
</evidence>
<evidence type="ECO:0000256" key="6">
    <source>
        <dbReference type="SAM" id="MobiDB-lite"/>
    </source>
</evidence>
<dbReference type="PANTHER" id="PTHR13028">
    <property type="entry name" value="RRNA PROCESSING PROTEIN EBNA1-BINDING PROTEIN-RELATED"/>
    <property type="match status" value="1"/>
</dbReference>
<reference evidence="8" key="1">
    <citation type="submission" date="2019-03" db="EMBL/GenBank/DDBJ databases">
        <title>Snf2 controls pulcherriminic acid biosynthesis and connects pigmentation and antifungal activity of the yeast Metschnikowia pulcherrima.</title>
        <authorList>
            <person name="Gore-Lloyd D."/>
            <person name="Sumann I."/>
            <person name="Brachmann A.O."/>
            <person name="Schneeberger K."/>
            <person name="Ortiz-Merino R.A."/>
            <person name="Moreno-Beltran M."/>
            <person name="Schlaefli M."/>
            <person name="Kirner P."/>
            <person name="Santos Kron A."/>
            <person name="Wolfe K.H."/>
            <person name="Piel J."/>
            <person name="Ahrens C.H."/>
            <person name="Henk D."/>
            <person name="Freimoser F.M."/>
        </authorList>
    </citation>
    <scope>NUCLEOTIDE SEQUENCE [LARGE SCALE GENOMIC DNA]</scope>
    <source>
        <strain evidence="8">APC 1.2</strain>
    </source>
</reference>
<feature type="compositionally biased region" description="Acidic residues" evidence="6">
    <location>
        <begin position="79"/>
        <end position="93"/>
    </location>
</feature>
<evidence type="ECO:0000313" key="7">
    <source>
        <dbReference type="EMBL" id="QBM89528.1"/>
    </source>
</evidence>
<name>A0A4P6XTP3_9ASCO</name>
<dbReference type="EMBL" id="CP034459">
    <property type="protein sequence ID" value="QBM89528.1"/>
    <property type="molecule type" value="Genomic_DNA"/>
</dbReference>
<dbReference type="Proteomes" id="UP000292447">
    <property type="component" value="Chromosome IV"/>
</dbReference>
<accession>A0A4P6XTP3</accession>
<feature type="region of interest" description="Disordered" evidence="6">
    <location>
        <begin position="269"/>
        <end position="396"/>
    </location>
</feature>
<keyword evidence="8" id="KW-1185">Reference proteome</keyword>
<dbReference type="GO" id="GO:0005730">
    <property type="term" value="C:nucleolus"/>
    <property type="evidence" value="ECO:0007669"/>
    <property type="project" value="UniProtKB-SubCell"/>
</dbReference>
<feature type="compositionally biased region" description="Basic residues" evidence="6">
    <location>
        <begin position="62"/>
        <end position="72"/>
    </location>
</feature>
<keyword evidence="4" id="KW-0175">Coiled coil</keyword>
<evidence type="ECO:0000256" key="1">
    <source>
        <dbReference type="ARBA" id="ARBA00004604"/>
    </source>
</evidence>
<dbReference type="PANTHER" id="PTHR13028:SF0">
    <property type="entry name" value="RRNA-PROCESSING PROTEIN EBP2-RELATED"/>
    <property type="match status" value="1"/>
</dbReference>